<evidence type="ECO:0000313" key="4">
    <source>
        <dbReference type="Proteomes" id="UP001460270"/>
    </source>
</evidence>
<dbReference type="Gene3D" id="3.80.10.10">
    <property type="entry name" value="Ribonuclease Inhibitor"/>
    <property type="match status" value="2"/>
</dbReference>
<keyword evidence="2" id="KW-0677">Repeat</keyword>
<keyword evidence="1" id="KW-0433">Leucine-rich repeat</keyword>
<dbReference type="Proteomes" id="UP001460270">
    <property type="component" value="Unassembled WGS sequence"/>
</dbReference>
<gene>
    <name evidence="3" type="ORF">WMY93_029599</name>
</gene>
<sequence>MFSPTQVTLECQVTAARSPTQVTLECQVTATRSPTQVTLECQVTATRSPTQVTLECQVTAARSPTQVTLECQVTAARSPTQFVLLLSVCEELWFSGGSLDVKPGPSEDSGSELNSITDSGVSELCRFLQSPHCQLHTLRLNGCGLSSEEGCSALASALESGSSLRELHLSYNILQESVKALSRGLKSPDCRLEILRVLFMNLLLRRAQCKHKLLVFSRNNIYSFKIGRVFLSSCSLSVKSCGFLVEALMSNPVHLKTLDLTRNSIRDSGVSELCRFLQSPHCQLHTLRRLLCSGFCSGVWFLLRELDLSHNNLQESVKALSRGLKSPDCRLEILRLKMCSLSQSSCSALASALKSNPKSALRELDLDYNRMDLDPDPDLIKLLQDPDSSLKTLRGVALRHDDVSYQLLFPGMAVVSGKGCSTYRRVGKLPRPDSKSVGLAF</sequence>
<protein>
    <recommendedName>
        <fullName evidence="5">NACHT LRR and PYD domain-containing protein</fullName>
    </recommendedName>
</protein>
<dbReference type="InterPro" id="IPR051261">
    <property type="entry name" value="NLR"/>
</dbReference>
<dbReference type="EMBL" id="JBBPFD010000022">
    <property type="protein sequence ID" value="KAK7881190.1"/>
    <property type="molecule type" value="Genomic_DNA"/>
</dbReference>
<keyword evidence="4" id="KW-1185">Reference proteome</keyword>
<evidence type="ECO:0000256" key="2">
    <source>
        <dbReference type="ARBA" id="ARBA00022737"/>
    </source>
</evidence>
<dbReference type="Pfam" id="PF00560">
    <property type="entry name" value="LRR_1"/>
    <property type="match status" value="1"/>
</dbReference>
<proteinExistence type="predicted"/>
<dbReference type="InterPro" id="IPR032675">
    <property type="entry name" value="LRR_dom_sf"/>
</dbReference>
<dbReference type="SUPFAM" id="SSF52047">
    <property type="entry name" value="RNI-like"/>
    <property type="match status" value="1"/>
</dbReference>
<evidence type="ECO:0000313" key="3">
    <source>
        <dbReference type="EMBL" id="KAK7881190.1"/>
    </source>
</evidence>
<accession>A0AAW0MLI4</accession>
<reference evidence="4" key="1">
    <citation type="submission" date="2024-04" db="EMBL/GenBank/DDBJ databases">
        <title>Salinicola lusitanus LLJ914,a marine bacterium isolated from the Okinawa Trough.</title>
        <authorList>
            <person name="Li J."/>
        </authorList>
    </citation>
    <scope>NUCLEOTIDE SEQUENCE [LARGE SCALE GENOMIC DNA]</scope>
</reference>
<dbReference type="Pfam" id="PF13516">
    <property type="entry name" value="LRR_6"/>
    <property type="match status" value="1"/>
</dbReference>
<dbReference type="PANTHER" id="PTHR24106">
    <property type="entry name" value="NACHT, LRR AND CARD DOMAINS-CONTAINING"/>
    <property type="match status" value="1"/>
</dbReference>
<evidence type="ECO:0000256" key="1">
    <source>
        <dbReference type="ARBA" id="ARBA00022614"/>
    </source>
</evidence>
<evidence type="ECO:0008006" key="5">
    <source>
        <dbReference type="Google" id="ProtNLM"/>
    </source>
</evidence>
<dbReference type="AlphaFoldDB" id="A0AAW0MLI4"/>
<name>A0AAW0MLI4_9GOBI</name>
<dbReference type="InterPro" id="IPR001611">
    <property type="entry name" value="Leu-rich_rpt"/>
</dbReference>
<dbReference type="SMART" id="SM00368">
    <property type="entry name" value="LRR_RI"/>
    <property type="match status" value="5"/>
</dbReference>
<organism evidence="3 4">
    <name type="scientific">Mugilogobius chulae</name>
    <name type="common">yellowstripe goby</name>
    <dbReference type="NCBI Taxonomy" id="88201"/>
    <lineage>
        <taxon>Eukaryota</taxon>
        <taxon>Metazoa</taxon>
        <taxon>Chordata</taxon>
        <taxon>Craniata</taxon>
        <taxon>Vertebrata</taxon>
        <taxon>Euteleostomi</taxon>
        <taxon>Actinopterygii</taxon>
        <taxon>Neopterygii</taxon>
        <taxon>Teleostei</taxon>
        <taxon>Neoteleostei</taxon>
        <taxon>Acanthomorphata</taxon>
        <taxon>Gobiaria</taxon>
        <taxon>Gobiiformes</taxon>
        <taxon>Gobioidei</taxon>
        <taxon>Gobiidae</taxon>
        <taxon>Gobionellinae</taxon>
        <taxon>Mugilogobius</taxon>
    </lineage>
</organism>
<comment type="caution">
    <text evidence="3">The sequence shown here is derived from an EMBL/GenBank/DDBJ whole genome shotgun (WGS) entry which is preliminary data.</text>
</comment>